<comment type="caution">
    <text evidence="2">The sequence shown here is derived from an EMBL/GenBank/DDBJ whole genome shotgun (WGS) entry which is preliminary data.</text>
</comment>
<keyword evidence="2" id="KW-0808">Transferase</keyword>
<accession>A0A923SGE5</accession>
<protein>
    <submittedName>
        <fullName evidence="2">Methyltransferase domain-containing protein</fullName>
    </submittedName>
</protein>
<feature type="domain" description="Methyltransferase type 11" evidence="1">
    <location>
        <begin position="57"/>
        <end position="109"/>
    </location>
</feature>
<proteinExistence type="predicted"/>
<gene>
    <name evidence="2" type="ORF">H8N03_18055</name>
</gene>
<evidence type="ECO:0000259" key="1">
    <source>
        <dbReference type="Pfam" id="PF08241"/>
    </source>
</evidence>
<dbReference type="GO" id="GO:0032259">
    <property type="term" value="P:methylation"/>
    <property type="evidence" value="ECO:0007669"/>
    <property type="project" value="UniProtKB-KW"/>
</dbReference>
<dbReference type="RefSeq" id="WP_187077602.1">
    <property type="nucleotide sequence ID" value="NZ_JACORT010000008.1"/>
</dbReference>
<keyword evidence="2" id="KW-0489">Methyltransferase</keyword>
<organism evidence="2 3">
    <name type="scientific">Ramlibacter cellulosilyticus</name>
    <dbReference type="NCBI Taxonomy" id="2764187"/>
    <lineage>
        <taxon>Bacteria</taxon>
        <taxon>Pseudomonadati</taxon>
        <taxon>Pseudomonadota</taxon>
        <taxon>Betaproteobacteria</taxon>
        <taxon>Burkholderiales</taxon>
        <taxon>Comamonadaceae</taxon>
        <taxon>Ramlibacter</taxon>
    </lineage>
</organism>
<dbReference type="EMBL" id="JACORT010000008">
    <property type="protein sequence ID" value="MBC5784857.1"/>
    <property type="molecule type" value="Genomic_DNA"/>
</dbReference>
<dbReference type="GO" id="GO:0008757">
    <property type="term" value="F:S-adenosylmethionine-dependent methyltransferase activity"/>
    <property type="evidence" value="ECO:0007669"/>
    <property type="project" value="InterPro"/>
</dbReference>
<evidence type="ECO:0000313" key="3">
    <source>
        <dbReference type="Proteomes" id="UP000608513"/>
    </source>
</evidence>
<sequence length="229" mass="26293">MHDTALHYAEVFFRTYVGGTGPKRVVDIGSQDVNGSLRSVAPADCEYIGLDFVEGKGVDVRITDPYNLPLETGYADVCVSSSCYEHSEFFWLAFLENMRILKPGGLFYLNVPSNGYFHRYPVDCWRFYPDSGTALQNWGRRNGYPVTLLESFVGKQKNADWNDFIAVFAKDDDPQRLPSQRMLDVLKDFTNGKVAEQDGFRNYNDVPEDMSPMIWQIRKRFRRLLRPAS</sequence>
<keyword evidence="3" id="KW-1185">Reference proteome</keyword>
<name>A0A923SGE5_9BURK</name>
<dbReference type="InterPro" id="IPR013216">
    <property type="entry name" value="Methyltransf_11"/>
</dbReference>
<dbReference type="Proteomes" id="UP000608513">
    <property type="component" value="Unassembled WGS sequence"/>
</dbReference>
<reference evidence="2" key="1">
    <citation type="submission" date="2020-08" db="EMBL/GenBank/DDBJ databases">
        <title>Ramlibacter sp. USB13 16S ribosomal RNA gene genome sequencing and assembly.</title>
        <authorList>
            <person name="Kang M."/>
        </authorList>
    </citation>
    <scope>NUCLEOTIDE SEQUENCE</scope>
    <source>
        <strain evidence="2">USB13</strain>
    </source>
</reference>
<dbReference type="SUPFAM" id="SSF53335">
    <property type="entry name" value="S-adenosyl-L-methionine-dependent methyltransferases"/>
    <property type="match status" value="1"/>
</dbReference>
<dbReference type="Gene3D" id="3.40.50.150">
    <property type="entry name" value="Vaccinia Virus protein VP39"/>
    <property type="match status" value="1"/>
</dbReference>
<evidence type="ECO:0000313" key="2">
    <source>
        <dbReference type="EMBL" id="MBC5784857.1"/>
    </source>
</evidence>
<dbReference type="AlphaFoldDB" id="A0A923SGE5"/>
<dbReference type="InterPro" id="IPR029063">
    <property type="entry name" value="SAM-dependent_MTases_sf"/>
</dbReference>
<dbReference type="Pfam" id="PF08241">
    <property type="entry name" value="Methyltransf_11"/>
    <property type="match status" value="1"/>
</dbReference>
<dbReference type="CDD" id="cd02440">
    <property type="entry name" value="AdoMet_MTases"/>
    <property type="match status" value="1"/>
</dbReference>